<protein>
    <submittedName>
        <fullName evidence="1">Uncharacterized protein</fullName>
    </submittedName>
</protein>
<gene>
    <name evidence="1" type="ORF">JFL75_11985</name>
</gene>
<sequence>MMEITLDNYQLEMFTDDLFDPKSADNVKNYDAVYYSENSDYISSKHALVIKKDDDVLKSAILLCSGGGTGVHDKSYRIADKTIYMCGGNSLFSLSLPELSLNWVKEVDWATAFRIFELSGDFLIHGELSISRITKKGEIIWQQSGSDIFVNLDGRDCCYIRKNIIYAESFDERKYKFDFDGNIL</sequence>
<dbReference type="EMBL" id="CP067089">
    <property type="protein sequence ID" value="QQO07665.1"/>
    <property type="molecule type" value="Genomic_DNA"/>
</dbReference>
<dbReference type="AlphaFoldDB" id="A0A7T7XJP4"/>
<keyword evidence="2" id="KW-1185">Reference proteome</keyword>
<organism evidence="1 2">
    <name type="scientific">Breznakiella homolactica</name>
    <dbReference type="NCBI Taxonomy" id="2798577"/>
    <lineage>
        <taxon>Bacteria</taxon>
        <taxon>Pseudomonadati</taxon>
        <taxon>Spirochaetota</taxon>
        <taxon>Spirochaetia</taxon>
        <taxon>Spirochaetales</taxon>
        <taxon>Breznakiellaceae</taxon>
        <taxon>Breznakiella</taxon>
    </lineage>
</organism>
<dbReference type="Proteomes" id="UP000595917">
    <property type="component" value="Chromosome"/>
</dbReference>
<evidence type="ECO:0000313" key="1">
    <source>
        <dbReference type="EMBL" id="QQO07665.1"/>
    </source>
</evidence>
<evidence type="ECO:0000313" key="2">
    <source>
        <dbReference type="Proteomes" id="UP000595917"/>
    </source>
</evidence>
<dbReference type="KEGG" id="bhc:JFL75_11985"/>
<reference evidence="1" key="1">
    <citation type="submission" date="2021-01" db="EMBL/GenBank/DDBJ databases">
        <title>Description of Breznakiella homolactica.</title>
        <authorList>
            <person name="Song Y."/>
            <person name="Brune A."/>
        </authorList>
    </citation>
    <scope>NUCLEOTIDE SEQUENCE</scope>
    <source>
        <strain evidence="1">RmG30</strain>
    </source>
</reference>
<name>A0A7T7XJP4_9SPIR</name>
<proteinExistence type="predicted"/>
<dbReference type="RefSeq" id="WP_215624971.1">
    <property type="nucleotide sequence ID" value="NZ_CP067089.2"/>
</dbReference>
<accession>A0A7T7XJP4</accession>